<accession>A0ABR3JU18</accession>
<comment type="caution">
    <text evidence="2">The sequence shown here is derived from an EMBL/GenBank/DDBJ whole genome shotgun (WGS) entry which is preliminary data.</text>
</comment>
<keyword evidence="3" id="KW-1185">Reference proteome</keyword>
<feature type="compositionally biased region" description="Basic and acidic residues" evidence="1">
    <location>
        <begin position="554"/>
        <end position="566"/>
    </location>
</feature>
<dbReference type="EMBL" id="JASNQZ010000003">
    <property type="protein sequence ID" value="KAL0958622.1"/>
    <property type="molecule type" value="Genomic_DNA"/>
</dbReference>
<sequence>MPEYREVYSNFYLANRLFKDHPGADWTLKNIWADLPKKKRGSAKKGTREKDGLVCIIDSSSTLLKGSLNVQEPVYPPQCRTTKRTGPALYSLQDLTLNGFKTTGRDLIIDFGPLTFTLGYLLHTSVQWYTKETWEQSVMPVSMEFRCKVGIAFEFPENILAFLSADNMVQPTWTVTACPSAPLPPDIYEDFMRFLVEVVAWARVQIASNKTQTFASLIRDSDEQHVWNGMGVYTSSENAAMSGCSIFLTIAAVILVPSRFARWILAFRQWAFDSKHGTLPQLLNACIRNNNVFAPTKEQRLRYKQYLHVWARKRAELPARMAALVDDYITAIHAIGDSHSSRVFCDEISACDVFEPSWIKDALTFPINLGHLVFGDKVWAELGTPSPFVTDPLTEFYREQGLLGSCTYLKPDYYKPLFVPTKTRSLSHRPTFLYRGDKQIWSLVPAFPAGSLFSRDMPIPVECGTEIVGDEREALTFTHIVTKTQQVAIGPLEYWGNRILLNKGNGNSIAAASFGDQAVAPYLTERMVRKRMAHSRASATRSAKAKAKAEEEEAKAKAAEEGKSEPLLDALSRTLPRQTLKARYTKKSMTSTEANNITKEVTKVLGDRTSTGSDLGVVSASQGTENRKRRRSTDHHLVASQSMLLSLGTLGRGKRIRPSI</sequence>
<evidence type="ECO:0000256" key="1">
    <source>
        <dbReference type="SAM" id="MobiDB-lite"/>
    </source>
</evidence>
<feature type="region of interest" description="Disordered" evidence="1">
    <location>
        <begin position="608"/>
        <end position="634"/>
    </location>
</feature>
<reference evidence="3" key="1">
    <citation type="submission" date="2024-06" db="EMBL/GenBank/DDBJ databases">
        <title>Multi-omics analyses provide insights into the biosynthesis of the anticancer antibiotic pleurotin in Hohenbuehelia grisea.</title>
        <authorList>
            <person name="Weaver J.A."/>
            <person name="Alberti F."/>
        </authorList>
    </citation>
    <scope>NUCLEOTIDE SEQUENCE [LARGE SCALE GENOMIC DNA]</scope>
    <source>
        <strain evidence="3">T-177</strain>
    </source>
</reference>
<feature type="compositionally biased region" description="Polar residues" evidence="1">
    <location>
        <begin position="608"/>
        <end position="624"/>
    </location>
</feature>
<organism evidence="2 3">
    <name type="scientific">Hohenbuehelia grisea</name>
    <dbReference type="NCBI Taxonomy" id="104357"/>
    <lineage>
        <taxon>Eukaryota</taxon>
        <taxon>Fungi</taxon>
        <taxon>Dikarya</taxon>
        <taxon>Basidiomycota</taxon>
        <taxon>Agaricomycotina</taxon>
        <taxon>Agaricomycetes</taxon>
        <taxon>Agaricomycetidae</taxon>
        <taxon>Agaricales</taxon>
        <taxon>Pleurotineae</taxon>
        <taxon>Pleurotaceae</taxon>
        <taxon>Hohenbuehelia</taxon>
    </lineage>
</organism>
<feature type="region of interest" description="Disordered" evidence="1">
    <location>
        <begin position="533"/>
        <end position="569"/>
    </location>
</feature>
<gene>
    <name evidence="2" type="ORF">HGRIS_013960</name>
</gene>
<name>A0ABR3JU18_9AGAR</name>
<evidence type="ECO:0000313" key="3">
    <source>
        <dbReference type="Proteomes" id="UP001556367"/>
    </source>
</evidence>
<proteinExistence type="predicted"/>
<protein>
    <submittedName>
        <fullName evidence="2">Uncharacterized protein</fullName>
    </submittedName>
</protein>
<dbReference type="Proteomes" id="UP001556367">
    <property type="component" value="Unassembled WGS sequence"/>
</dbReference>
<evidence type="ECO:0000313" key="2">
    <source>
        <dbReference type="EMBL" id="KAL0958622.1"/>
    </source>
</evidence>